<feature type="domain" description="Carboxymuconolactone decarboxylase-like" evidence="1">
    <location>
        <begin position="81"/>
        <end position="163"/>
    </location>
</feature>
<dbReference type="AlphaFoldDB" id="A0A2A9NYU6"/>
<protein>
    <recommendedName>
        <fullName evidence="1">Carboxymuconolactone decarboxylase-like domain-containing protein</fullName>
    </recommendedName>
</protein>
<dbReference type="Proteomes" id="UP000242287">
    <property type="component" value="Unassembled WGS sequence"/>
</dbReference>
<dbReference type="SUPFAM" id="SSF69118">
    <property type="entry name" value="AhpD-like"/>
    <property type="match status" value="1"/>
</dbReference>
<accession>A0A2A9NYU6</accession>
<keyword evidence="3" id="KW-1185">Reference proteome</keyword>
<dbReference type="OrthoDB" id="104509at2759"/>
<dbReference type="GO" id="GO:0051920">
    <property type="term" value="F:peroxiredoxin activity"/>
    <property type="evidence" value="ECO:0007669"/>
    <property type="project" value="InterPro"/>
</dbReference>
<reference evidence="2 3" key="1">
    <citation type="submission" date="2014-02" db="EMBL/GenBank/DDBJ databases">
        <title>Transposable element dynamics among asymbiotic and ectomycorrhizal Amanita fungi.</title>
        <authorList>
            <consortium name="DOE Joint Genome Institute"/>
            <person name="Hess J."/>
            <person name="Skrede I."/>
            <person name="Wolfe B."/>
            <person name="LaButti K."/>
            <person name="Ohm R.A."/>
            <person name="Grigoriev I.V."/>
            <person name="Pringle A."/>
        </authorList>
    </citation>
    <scope>NUCLEOTIDE SEQUENCE [LARGE SCALE GENOMIC DNA]</scope>
    <source>
        <strain evidence="2 3">SKay4041</strain>
    </source>
</reference>
<dbReference type="Gene3D" id="1.20.1290.10">
    <property type="entry name" value="AhpD-like"/>
    <property type="match status" value="1"/>
</dbReference>
<dbReference type="InterPro" id="IPR029032">
    <property type="entry name" value="AhpD-like"/>
</dbReference>
<dbReference type="EMBL" id="KZ301972">
    <property type="protein sequence ID" value="PFH53731.1"/>
    <property type="molecule type" value="Genomic_DNA"/>
</dbReference>
<dbReference type="STRING" id="703135.A0A2A9NYU6"/>
<dbReference type="PANTHER" id="PTHR33570">
    <property type="entry name" value="4-CARBOXYMUCONOLACTONE DECARBOXYLASE FAMILY PROTEIN"/>
    <property type="match status" value="1"/>
</dbReference>
<gene>
    <name evidence="2" type="ORF">AMATHDRAFT_962</name>
</gene>
<sequence>MSAERPNEGAHQELYDAGITMRRKGNEYVDNQLKKASLPHSVSPSSQPLTKTLTGRIAVYEANAAARDRGQVWVTQVTQRVQAAWGTIWTRPGLELKQRSLIVIAILASQGKQAETALIDAYLMIRGAVNNGATEVEIIETLLQAATYCGIPTGMESFRVAEAVIAQLKDEGKLPK</sequence>
<dbReference type="InterPro" id="IPR052512">
    <property type="entry name" value="4CMD/NDH-1_regulator"/>
</dbReference>
<dbReference type="Pfam" id="PF02627">
    <property type="entry name" value="CMD"/>
    <property type="match status" value="1"/>
</dbReference>
<dbReference type="PANTHER" id="PTHR33570:SF2">
    <property type="entry name" value="CARBOXYMUCONOLACTONE DECARBOXYLASE-LIKE DOMAIN-CONTAINING PROTEIN"/>
    <property type="match status" value="1"/>
</dbReference>
<evidence type="ECO:0000259" key="1">
    <source>
        <dbReference type="Pfam" id="PF02627"/>
    </source>
</evidence>
<name>A0A2A9NYU6_9AGAR</name>
<proteinExistence type="predicted"/>
<organism evidence="2 3">
    <name type="scientific">Amanita thiersii Skay4041</name>
    <dbReference type="NCBI Taxonomy" id="703135"/>
    <lineage>
        <taxon>Eukaryota</taxon>
        <taxon>Fungi</taxon>
        <taxon>Dikarya</taxon>
        <taxon>Basidiomycota</taxon>
        <taxon>Agaricomycotina</taxon>
        <taxon>Agaricomycetes</taxon>
        <taxon>Agaricomycetidae</taxon>
        <taxon>Agaricales</taxon>
        <taxon>Pluteineae</taxon>
        <taxon>Amanitaceae</taxon>
        <taxon>Amanita</taxon>
    </lineage>
</organism>
<evidence type="ECO:0000313" key="2">
    <source>
        <dbReference type="EMBL" id="PFH53731.1"/>
    </source>
</evidence>
<dbReference type="InterPro" id="IPR003779">
    <property type="entry name" value="CMD-like"/>
</dbReference>
<evidence type="ECO:0000313" key="3">
    <source>
        <dbReference type="Proteomes" id="UP000242287"/>
    </source>
</evidence>